<feature type="domain" description="Phospholipid/glycerol acyltransferase" evidence="2">
    <location>
        <begin position="89"/>
        <end position="231"/>
    </location>
</feature>
<comment type="caution">
    <text evidence="3">The sequence shown here is derived from an EMBL/GenBank/DDBJ whole genome shotgun (WGS) entry which is preliminary data.</text>
</comment>
<keyword evidence="3" id="KW-0012">Acyltransferase</keyword>
<sequence length="298" mass="34063">MLNFLPAFLRGLISSLLLALNVLVYGFMILTLAIIKFVLPFTAIRKAVDRVLNTLAQGWVYNNSVWIALAQKINWRLEGLEKLNPKGWYLVSSNHQSWVDIFVLQQTLKGHIPFLKFFLKQQLIFVPVIGLVWWALDFPFMKRHSEAYLKRHPEARGQDQETTRRACEKFALVPTSVINFLEGTRYTSAKHAQQQSPYTHLLKPKAGGIALAMNAMGEKFQSLIDVTIYYPDGPPSFWDFLAGRVKQIVVLVKERPIPAELTRGDYGGDAVFRAKVQAWVHEMWQDKDKLLASLHRGA</sequence>
<gene>
    <name evidence="3" type="ORF">GCM10007907_03090</name>
</gene>
<keyword evidence="1" id="KW-0812">Transmembrane</keyword>
<proteinExistence type="predicted"/>
<dbReference type="Pfam" id="PF01553">
    <property type="entry name" value="Acyltransferase"/>
    <property type="match status" value="1"/>
</dbReference>
<evidence type="ECO:0000256" key="1">
    <source>
        <dbReference type="SAM" id="Phobius"/>
    </source>
</evidence>
<dbReference type="Proteomes" id="UP001156706">
    <property type="component" value="Unassembled WGS sequence"/>
</dbReference>
<dbReference type="PANTHER" id="PTHR10983:SF16">
    <property type="entry name" value="LYSOCARDIOLIPIN ACYLTRANSFERASE 1"/>
    <property type="match status" value="1"/>
</dbReference>
<protein>
    <submittedName>
        <fullName evidence="3">Acyltransferase</fullName>
    </submittedName>
</protein>
<dbReference type="GO" id="GO:0016746">
    <property type="term" value="F:acyltransferase activity"/>
    <property type="evidence" value="ECO:0007669"/>
    <property type="project" value="UniProtKB-KW"/>
</dbReference>
<evidence type="ECO:0000313" key="3">
    <source>
        <dbReference type="EMBL" id="GLR11519.1"/>
    </source>
</evidence>
<dbReference type="NCBIfam" id="NF010621">
    <property type="entry name" value="PRK14014.1"/>
    <property type="match status" value="1"/>
</dbReference>
<dbReference type="SMART" id="SM00563">
    <property type="entry name" value="PlsC"/>
    <property type="match status" value="1"/>
</dbReference>
<keyword evidence="1" id="KW-0472">Membrane</keyword>
<dbReference type="CDD" id="cd07990">
    <property type="entry name" value="LPLAT_LCLAT1-like"/>
    <property type="match status" value="1"/>
</dbReference>
<keyword evidence="3" id="KW-0808">Transferase</keyword>
<keyword evidence="1" id="KW-1133">Transmembrane helix</keyword>
<dbReference type="RefSeq" id="WP_284194672.1">
    <property type="nucleotide sequence ID" value="NZ_BSOG01000001.1"/>
</dbReference>
<feature type="transmembrane region" description="Helical" evidence="1">
    <location>
        <begin position="12"/>
        <end position="39"/>
    </location>
</feature>
<evidence type="ECO:0000259" key="2">
    <source>
        <dbReference type="SMART" id="SM00563"/>
    </source>
</evidence>
<reference evidence="4" key="1">
    <citation type="journal article" date="2019" name="Int. J. Syst. Evol. Microbiol.">
        <title>The Global Catalogue of Microorganisms (GCM) 10K type strain sequencing project: providing services to taxonomists for standard genome sequencing and annotation.</title>
        <authorList>
            <consortium name="The Broad Institute Genomics Platform"/>
            <consortium name="The Broad Institute Genome Sequencing Center for Infectious Disease"/>
            <person name="Wu L."/>
            <person name="Ma J."/>
        </authorList>
    </citation>
    <scope>NUCLEOTIDE SEQUENCE [LARGE SCALE GENOMIC DNA]</scope>
    <source>
        <strain evidence="4">NBRC 110044</strain>
    </source>
</reference>
<keyword evidence="4" id="KW-1185">Reference proteome</keyword>
<dbReference type="SUPFAM" id="SSF69593">
    <property type="entry name" value="Glycerol-3-phosphate (1)-acyltransferase"/>
    <property type="match status" value="1"/>
</dbReference>
<evidence type="ECO:0000313" key="4">
    <source>
        <dbReference type="Proteomes" id="UP001156706"/>
    </source>
</evidence>
<dbReference type="EMBL" id="BSOG01000001">
    <property type="protein sequence ID" value="GLR11519.1"/>
    <property type="molecule type" value="Genomic_DNA"/>
</dbReference>
<accession>A0ABQ5YEZ5</accession>
<name>A0ABQ5YEZ5_9NEIS</name>
<organism evidence="3 4">
    <name type="scientific">Chitinimonas prasina</name>
    <dbReference type="NCBI Taxonomy" id="1434937"/>
    <lineage>
        <taxon>Bacteria</taxon>
        <taxon>Pseudomonadati</taxon>
        <taxon>Pseudomonadota</taxon>
        <taxon>Betaproteobacteria</taxon>
        <taxon>Neisseriales</taxon>
        <taxon>Chitinibacteraceae</taxon>
        <taxon>Chitinimonas</taxon>
    </lineage>
</organism>
<dbReference type="InterPro" id="IPR002123">
    <property type="entry name" value="Plipid/glycerol_acylTrfase"/>
</dbReference>
<dbReference type="PANTHER" id="PTHR10983">
    <property type="entry name" value="1-ACYLGLYCEROL-3-PHOSPHATE ACYLTRANSFERASE-RELATED"/>
    <property type="match status" value="1"/>
</dbReference>